<accession>A0AA37IXX1</accession>
<evidence type="ECO:0000313" key="8">
    <source>
        <dbReference type="Proteomes" id="UP001055185"/>
    </source>
</evidence>
<proteinExistence type="predicted"/>
<evidence type="ECO:0000256" key="5">
    <source>
        <dbReference type="ARBA" id="ARBA00023136"/>
    </source>
</evidence>
<feature type="transmembrane region" description="Helical" evidence="6">
    <location>
        <begin position="85"/>
        <end position="104"/>
    </location>
</feature>
<evidence type="ECO:0000256" key="2">
    <source>
        <dbReference type="ARBA" id="ARBA00022475"/>
    </source>
</evidence>
<evidence type="ECO:0008006" key="9">
    <source>
        <dbReference type="Google" id="ProtNLM"/>
    </source>
</evidence>
<name>A0AA37IXX1_9FIRM</name>
<dbReference type="InterPro" id="IPR005538">
    <property type="entry name" value="LrgA/CidA"/>
</dbReference>
<keyword evidence="2" id="KW-1003">Cell membrane</keyword>
<evidence type="ECO:0000256" key="1">
    <source>
        <dbReference type="ARBA" id="ARBA00004651"/>
    </source>
</evidence>
<dbReference type="AlphaFoldDB" id="A0AA37IXX1"/>
<keyword evidence="5 6" id="KW-0472">Membrane</keyword>
<dbReference type="Pfam" id="PF03788">
    <property type="entry name" value="LrgA"/>
    <property type="match status" value="1"/>
</dbReference>
<evidence type="ECO:0000313" key="7">
    <source>
        <dbReference type="EMBL" id="GJN63994.1"/>
    </source>
</evidence>
<keyword evidence="8" id="KW-1185">Reference proteome</keyword>
<feature type="transmembrane region" description="Helical" evidence="6">
    <location>
        <begin position="111"/>
        <end position="133"/>
    </location>
</feature>
<sequence>MSSILATRTKTTGSFENLSFLLCSGRRRPKNFWHMIQSLHGLDLLHKFQITGEYNMSLLKQFTRILLVSFLGEVLHFLLPLPVPASVYGLILMLIFLCTGLIQVEQVRQAAGFLIEIMPVMFIPASVGLTEAWPSLKPVLGPVAATTLLTTVLVMTVTGVVTQFVIRRKKEGQ</sequence>
<dbReference type="EMBL" id="BQKV01000022">
    <property type="protein sequence ID" value="GJN63994.1"/>
    <property type="molecule type" value="Genomic_DNA"/>
</dbReference>
<gene>
    <name evidence="7" type="ORF">JCM17207_06190</name>
</gene>
<dbReference type="GO" id="GO:0005886">
    <property type="term" value="C:plasma membrane"/>
    <property type="evidence" value="ECO:0007669"/>
    <property type="project" value="UniProtKB-SubCell"/>
</dbReference>
<dbReference type="PANTHER" id="PTHR33931:SF2">
    <property type="entry name" value="HOLIN-LIKE PROTEIN CIDA"/>
    <property type="match status" value="1"/>
</dbReference>
<dbReference type="PANTHER" id="PTHR33931">
    <property type="entry name" value="HOLIN-LIKE PROTEIN CIDA-RELATED"/>
    <property type="match status" value="1"/>
</dbReference>
<feature type="transmembrane region" description="Helical" evidence="6">
    <location>
        <begin position="62"/>
        <end position="79"/>
    </location>
</feature>
<keyword evidence="4 6" id="KW-1133">Transmembrane helix</keyword>
<evidence type="ECO:0000256" key="6">
    <source>
        <dbReference type="SAM" id="Phobius"/>
    </source>
</evidence>
<feature type="transmembrane region" description="Helical" evidence="6">
    <location>
        <begin position="139"/>
        <end position="166"/>
    </location>
</feature>
<keyword evidence="3 6" id="KW-0812">Transmembrane</keyword>
<evidence type="ECO:0000256" key="3">
    <source>
        <dbReference type="ARBA" id="ARBA00022692"/>
    </source>
</evidence>
<comment type="caution">
    <text evidence="7">The sequence shown here is derived from an EMBL/GenBank/DDBJ whole genome shotgun (WGS) entry which is preliminary data.</text>
</comment>
<protein>
    <recommendedName>
        <fullName evidence="9">CidA/LrgA family protein</fullName>
    </recommendedName>
</protein>
<comment type="subcellular location">
    <subcellularLocation>
        <location evidence="1">Cell membrane</location>
        <topology evidence="1">Multi-pass membrane protein</topology>
    </subcellularLocation>
</comment>
<dbReference type="Proteomes" id="UP001055185">
    <property type="component" value="Unassembled WGS sequence"/>
</dbReference>
<evidence type="ECO:0000256" key="4">
    <source>
        <dbReference type="ARBA" id="ARBA00022989"/>
    </source>
</evidence>
<organism evidence="7 8">
    <name type="scientific">Faecalibacterium gallinarum</name>
    <dbReference type="NCBI Taxonomy" id="2903556"/>
    <lineage>
        <taxon>Bacteria</taxon>
        <taxon>Bacillati</taxon>
        <taxon>Bacillota</taxon>
        <taxon>Clostridia</taxon>
        <taxon>Eubacteriales</taxon>
        <taxon>Oscillospiraceae</taxon>
        <taxon>Faecalibacterium</taxon>
    </lineage>
</organism>
<reference evidence="7" key="1">
    <citation type="journal article" date="2022" name="Int. J. Syst. Evol. Microbiol.">
        <title>Genome-based, phenotypic and chemotaxonomic classification of Faecalibacterium strains: proposal of three novel species Faecalibacterium duncaniae sp. nov., Faecalibacterium hattorii sp. nov. and Faecalibacterium gallinarum sp. nov. .</title>
        <authorList>
            <person name="Sakamoto M."/>
            <person name="Sakurai N."/>
            <person name="Tanno H."/>
            <person name="Iino T."/>
            <person name="Ohkuma M."/>
            <person name="Endo A."/>
        </authorList>
    </citation>
    <scope>NUCLEOTIDE SEQUENCE</scope>
    <source>
        <strain evidence="7">JCM 17207</strain>
    </source>
</reference>